<dbReference type="AlphaFoldDB" id="A0A1Y4LBA6"/>
<sequence length="383" mass="44468">MGLFGLREEKIDKDVQQERLYAARNAYDDRRTAFRDVGDTIELDCLEGQSWLPYAGVQLPVDTNTYVQFPEVNSNYRCVRLRIDSDAFALFPEVNPYDFSEPEALDRLIEIRLPRTAYRLEHTPPVREPVKEEGDHLSFQWSKFEVMLTGEQTAVLRAHDLHRACTFFAKYPDVVSAHALFDLWDGPDYSVVFSRENPPAGYPSGRYDMWREGDDLYFYQPPTLYARKPEFLEVWHWKVSAITYYRAQGELSHEYITSGGEVEFDYGACWRPHLTHVGFLEDAVSVTPVHTEKIEHDSRYTELMMADGRMLKLSYSSLDSLRQLMPEKEFDKLPLQAAKVPQTVQGREPTPVEQLKILADLVDRGYLSREEYDAAKVRLLEKI</sequence>
<protein>
    <recommendedName>
        <fullName evidence="3">SHOCT domain-containing protein</fullName>
    </recommendedName>
</protein>
<dbReference type="Proteomes" id="UP000195897">
    <property type="component" value="Unassembled WGS sequence"/>
</dbReference>
<evidence type="ECO:0000313" key="2">
    <source>
        <dbReference type="Proteomes" id="UP000195897"/>
    </source>
</evidence>
<evidence type="ECO:0008006" key="3">
    <source>
        <dbReference type="Google" id="ProtNLM"/>
    </source>
</evidence>
<proteinExistence type="predicted"/>
<evidence type="ECO:0000313" key="1">
    <source>
        <dbReference type="EMBL" id="OUP54007.1"/>
    </source>
</evidence>
<comment type="caution">
    <text evidence="1">The sequence shown here is derived from an EMBL/GenBank/DDBJ whole genome shotgun (WGS) entry which is preliminary data.</text>
</comment>
<dbReference type="EMBL" id="NFKK01000002">
    <property type="protein sequence ID" value="OUP54007.1"/>
    <property type="molecule type" value="Genomic_DNA"/>
</dbReference>
<gene>
    <name evidence="1" type="ORF">B5F17_02015</name>
</gene>
<organism evidence="1 2">
    <name type="scientific">Butyricicoccus pullicaecorum</name>
    <dbReference type="NCBI Taxonomy" id="501571"/>
    <lineage>
        <taxon>Bacteria</taxon>
        <taxon>Bacillati</taxon>
        <taxon>Bacillota</taxon>
        <taxon>Clostridia</taxon>
        <taxon>Eubacteriales</taxon>
        <taxon>Butyricicoccaceae</taxon>
        <taxon>Butyricicoccus</taxon>
    </lineage>
</organism>
<accession>A0A1Y4LBA6</accession>
<name>A0A1Y4LBA6_9FIRM</name>
<reference evidence="2" key="1">
    <citation type="submission" date="2017-04" db="EMBL/GenBank/DDBJ databases">
        <title>Function of individual gut microbiota members based on whole genome sequencing of pure cultures obtained from chicken caecum.</title>
        <authorList>
            <person name="Medvecky M."/>
            <person name="Cejkova D."/>
            <person name="Polansky O."/>
            <person name="Karasova D."/>
            <person name="Kubasova T."/>
            <person name="Cizek A."/>
            <person name="Rychlik I."/>
        </authorList>
    </citation>
    <scope>NUCLEOTIDE SEQUENCE [LARGE SCALE GENOMIC DNA]</scope>
    <source>
        <strain evidence="2">An180</strain>
    </source>
</reference>